<feature type="chain" id="PRO_5012576008" evidence="1">
    <location>
        <begin position="19"/>
        <end position="112"/>
    </location>
</feature>
<dbReference type="EMBL" id="MCGO01000049">
    <property type="protein sequence ID" value="ORY37673.1"/>
    <property type="molecule type" value="Genomic_DNA"/>
</dbReference>
<gene>
    <name evidence="2" type="ORF">BCR33DRAFT_721393</name>
</gene>
<evidence type="ECO:0000313" key="3">
    <source>
        <dbReference type="Proteomes" id="UP000193642"/>
    </source>
</evidence>
<comment type="caution">
    <text evidence="2">The sequence shown here is derived from an EMBL/GenBank/DDBJ whole genome shotgun (WGS) entry which is preliminary data.</text>
</comment>
<reference evidence="2 3" key="1">
    <citation type="submission" date="2016-07" db="EMBL/GenBank/DDBJ databases">
        <title>Pervasive Adenine N6-methylation of Active Genes in Fungi.</title>
        <authorList>
            <consortium name="DOE Joint Genome Institute"/>
            <person name="Mondo S.J."/>
            <person name="Dannebaum R.O."/>
            <person name="Kuo R.C."/>
            <person name="Labutti K."/>
            <person name="Haridas S."/>
            <person name="Kuo A."/>
            <person name="Salamov A."/>
            <person name="Ahrendt S.R."/>
            <person name="Lipzen A."/>
            <person name="Sullivan W."/>
            <person name="Andreopoulos W.B."/>
            <person name="Clum A."/>
            <person name="Lindquist E."/>
            <person name="Daum C."/>
            <person name="Ramamoorthy G.K."/>
            <person name="Gryganskyi A."/>
            <person name="Culley D."/>
            <person name="Magnuson J.K."/>
            <person name="James T.Y."/>
            <person name="O'Malley M.A."/>
            <person name="Stajich J.E."/>
            <person name="Spatafora J.W."/>
            <person name="Visel A."/>
            <person name="Grigoriev I.V."/>
        </authorList>
    </citation>
    <scope>NUCLEOTIDE SEQUENCE [LARGE SCALE GENOMIC DNA]</scope>
    <source>
        <strain evidence="2 3">JEL800</strain>
    </source>
</reference>
<sequence length="112" mass="12702">MSSFILSCLIFLVARVSADASVLGTYDDNMCKYPKYLYIPDRTTASSYATQFATCNSNQLFFTIPCTSSYCTTTLFDNQPNNWDGYLVLNKYQYLACSTPLDGYYIPYKFGT</sequence>
<protein>
    <submittedName>
        <fullName evidence="2">Uncharacterized protein</fullName>
    </submittedName>
</protein>
<dbReference type="AlphaFoldDB" id="A0A1Y2BSF8"/>
<keyword evidence="1" id="KW-0732">Signal</keyword>
<name>A0A1Y2BSF8_9FUNG</name>
<evidence type="ECO:0000313" key="2">
    <source>
        <dbReference type="EMBL" id="ORY37673.1"/>
    </source>
</evidence>
<evidence type="ECO:0000256" key="1">
    <source>
        <dbReference type="SAM" id="SignalP"/>
    </source>
</evidence>
<feature type="signal peptide" evidence="1">
    <location>
        <begin position="1"/>
        <end position="18"/>
    </location>
</feature>
<keyword evidence="3" id="KW-1185">Reference proteome</keyword>
<proteinExistence type="predicted"/>
<accession>A0A1Y2BSF8</accession>
<dbReference type="Proteomes" id="UP000193642">
    <property type="component" value="Unassembled WGS sequence"/>
</dbReference>
<organism evidence="2 3">
    <name type="scientific">Rhizoclosmatium globosum</name>
    <dbReference type="NCBI Taxonomy" id="329046"/>
    <lineage>
        <taxon>Eukaryota</taxon>
        <taxon>Fungi</taxon>
        <taxon>Fungi incertae sedis</taxon>
        <taxon>Chytridiomycota</taxon>
        <taxon>Chytridiomycota incertae sedis</taxon>
        <taxon>Chytridiomycetes</taxon>
        <taxon>Chytridiales</taxon>
        <taxon>Chytriomycetaceae</taxon>
        <taxon>Rhizoclosmatium</taxon>
    </lineage>
</organism>